<reference evidence="1" key="1">
    <citation type="submission" date="2018-10" db="EMBL/GenBank/DDBJ databases">
        <authorList>
            <person name="Aoki K."/>
        </authorList>
    </citation>
    <scope>NUCLEOTIDE SEQUENCE</scope>
</reference>
<sequence>MLNDSFYSSFIEHDLNPFILFDSKGKIEDFNKEAELLLNVARPKELYELAIANASINYGFNQKFISLKYERYSYYAILVGYINDSKIAIMLYKSVSIKQPLLPNNDVELINIFRLIELSKTTILLQHDIKIDEHYDISIPDIKINIKYFLLVLSKCFELFKNEHHLQLKVYIKIGEYELIKEKKHQIVSIEFTSKNKHKIPKELEYQASKACMHLFIDDKKIILDFPMIVS</sequence>
<accession>A0A3B1DSJ7</accession>
<proteinExistence type="predicted"/>
<gene>
    <name evidence="1" type="ORF">MNB_ARC-1_724</name>
</gene>
<dbReference type="AlphaFoldDB" id="A0A3B1DSJ7"/>
<evidence type="ECO:0008006" key="2">
    <source>
        <dbReference type="Google" id="ProtNLM"/>
    </source>
</evidence>
<dbReference type="EMBL" id="UOYO01000020">
    <property type="protein sequence ID" value="VAY87187.1"/>
    <property type="molecule type" value="Genomic_DNA"/>
</dbReference>
<name>A0A3B1DSJ7_9ZZZZ</name>
<protein>
    <recommendedName>
        <fullName evidence="2">PAS domain-containing protein</fullName>
    </recommendedName>
</protein>
<organism evidence="1">
    <name type="scientific">hydrothermal vent metagenome</name>
    <dbReference type="NCBI Taxonomy" id="652676"/>
    <lineage>
        <taxon>unclassified sequences</taxon>
        <taxon>metagenomes</taxon>
        <taxon>ecological metagenomes</taxon>
    </lineage>
</organism>
<evidence type="ECO:0000313" key="1">
    <source>
        <dbReference type="EMBL" id="VAY87187.1"/>
    </source>
</evidence>